<dbReference type="Gene3D" id="3.30.565.10">
    <property type="entry name" value="Histidine kinase-like ATPase, C-terminal domain"/>
    <property type="match status" value="1"/>
</dbReference>
<sequence>MAAVIYLAVYTYRKQERLQVLIYDGLLSLQDNDFSISLPEDIEAKNLHILQLFNEVADKLRVERQSLYQRELMLDKVVNASNVVTLLVNHRNTIVFANLAAKQLFDTTDLIGNDLTHMLQHHGEFLLQHVSTEHAIVQKNSESGEEQSFHFSQHRLKLHGVNHRLYLVKPITEALYRQELQTWKKVIRVINHELNNSIAPISSMCHSGLMLAEKHQDPRLSMIFDTVSTRISKLSDFITSYSQLAKISTPQKTPLNLIQCLEGLKNLYDFSLHSENNVVSIQADISQLEQLFINLLKNAQQASEQSEQPVQIQVNEDLENVYIKVRDFGPGMPEKVMTQAFLPYFSTKENGSGVGLTICRDIVEVHKGNIQLANHYQGGLVVSISLPKV</sequence>
<organism evidence="4 5">
    <name type="scientific">Thalassotalea marina</name>
    <dbReference type="NCBI Taxonomy" id="1673741"/>
    <lineage>
        <taxon>Bacteria</taxon>
        <taxon>Pseudomonadati</taxon>
        <taxon>Pseudomonadota</taxon>
        <taxon>Gammaproteobacteria</taxon>
        <taxon>Alteromonadales</taxon>
        <taxon>Colwelliaceae</taxon>
        <taxon>Thalassotalea</taxon>
    </lineage>
</organism>
<proteinExistence type="predicted"/>
<dbReference type="PANTHER" id="PTHR43065">
    <property type="entry name" value="SENSOR HISTIDINE KINASE"/>
    <property type="match status" value="1"/>
</dbReference>
<dbReference type="EC" id="2.7.13.3" evidence="2"/>
<comment type="catalytic activity">
    <reaction evidence="1">
        <text>ATP + protein L-histidine = ADP + protein N-phospho-L-histidine.</text>
        <dbReference type="EC" id="2.7.13.3"/>
    </reaction>
</comment>
<dbReference type="GO" id="GO:0004673">
    <property type="term" value="F:protein histidine kinase activity"/>
    <property type="evidence" value="ECO:0007669"/>
    <property type="project" value="UniProtKB-EC"/>
</dbReference>
<feature type="domain" description="Histidine kinase" evidence="3">
    <location>
        <begin position="189"/>
        <end position="389"/>
    </location>
</feature>
<comment type="caution">
    <text evidence="4">The sequence shown here is derived from an EMBL/GenBank/DDBJ whole genome shotgun (WGS) entry which is preliminary data.</text>
</comment>
<accession>A0A919BJD6</accession>
<dbReference type="EMBL" id="BNCK01000004">
    <property type="protein sequence ID" value="GHF92683.1"/>
    <property type="molecule type" value="Genomic_DNA"/>
</dbReference>
<dbReference type="InterPro" id="IPR004358">
    <property type="entry name" value="Sig_transdc_His_kin-like_C"/>
</dbReference>
<evidence type="ECO:0000256" key="2">
    <source>
        <dbReference type="ARBA" id="ARBA00012438"/>
    </source>
</evidence>
<dbReference type="AlphaFoldDB" id="A0A919BJD6"/>
<keyword evidence="5" id="KW-1185">Reference proteome</keyword>
<evidence type="ECO:0000313" key="4">
    <source>
        <dbReference type="EMBL" id="GHF92683.1"/>
    </source>
</evidence>
<evidence type="ECO:0000313" key="5">
    <source>
        <dbReference type="Proteomes" id="UP000623842"/>
    </source>
</evidence>
<gene>
    <name evidence="4" type="ORF">GCM10017161_21080</name>
</gene>
<dbReference type="PANTHER" id="PTHR43065:SF51">
    <property type="entry name" value="HISTIDINE KINASE"/>
    <property type="match status" value="1"/>
</dbReference>
<dbReference type="PRINTS" id="PR00344">
    <property type="entry name" value="BCTRLSENSOR"/>
</dbReference>
<dbReference type="SMART" id="SM00387">
    <property type="entry name" value="HATPase_c"/>
    <property type="match status" value="1"/>
</dbReference>
<dbReference type="Proteomes" id="UP000623842">
    <property type="component" value="Unassembled WGS sequence"/>
</dbReference>
<protein>
    <recommendedName>
        <fullName evidence="2">histidine kinase</fullName>
        <ecNumber evidence="2">2.7.13.3</ecNumber>
    </recommendedName>
</protein>
<evidence type="ECO:0000256" key="1">
    <source>
        <dbReference type="ARBA" id="ARBA00000085"/>
    </source>
</evidence>
<dbReference type="SUPFAM" id="SSF55874">
    <property type="entry name" value="ATPase domain of HSP90 chaperone/DNA topoisomerase II/histidine kinase"/>
    <property type="match status" value="1"/>
</dbReference>
<reference evidence="4" key="2">
    <citation type="submission" date="2020-09" db="EMBL/GenBank/DDBJ databases">
        <authorList>
            <person name="Sun Q."/>
            <person name="Kim S."/>
        </authorList>
    </citation>
    <scope>NUCLEOTIDE SEQUENCE</scope>
    <source>
        <strain evidence="4">KCTC 42731</strain>
    </source>
</reference>
<evidence type="ECO:0000259" key="3">
    <source>
        <dbReference type="PROSITE" id="PS50109"/>
    </source>
</evidence>
<dbReference type="InterPro" id="IPR005467">
    <property type="entry name" value="His_kinase_dom"/>
</dbReference>
<dbReference type="Pfam" id="PF02518">
    <property type="entry name" value="HATPase_c"/>
    <property type="match status" value="1"/>
</dbReference>
<reference evidence="4" key="1">
    <citation type="journal article" date="2014" name="Int. J. Syst. Evol. Microbiol.">
        <title>Complete genome sequence of Corynebacterium casei LMG S-19264T (=DSM 44701T), isolated from a smear-ripened cheese.</title>
        <authorList>
            <consortium name="US DOE Joint Genome Institute (JGI-PGF)"/>
            <person name="Walter F."/>
            <person name="Albersmeier A."/>
            <person name="Kalinowski J."/>
            <person name="Ruckert C."/>
        </authorList>
    </citation>
    <scope>NUCLEOTIDE SEQUENCE</scope>
    <source>
        <strain evidence="4">KCTC 42731</strain>
    </source>
</reference>
<dbReference type="InterPro" id="IPR003594">
    <property type="entry name" value="HATPase_dom"/>
</dbReference>
<dbReference type="PROSITE" id="PS50109">
    <property type="entry name" value="HIS_KIN"/>
    <property type="match status" value="1"/>
</dbReference>
<dbReference type="InterPro" id="IPR036890">
    <property type="entry name" value="HATPase_C_sf"/>
</dbReference>
<name>A0A919BJD6_9GAMM</name>